<dbReference type="PANTHER" id="PTHR30537:SF5">
    <property type="entry name" value="HTH-TYPE TRANSCRIPTIONAL ACTIVATOR TTDR-RELATED"/>
    <property type="match status" value="1"/>
</dbReference>
<dbReference type="InterPro" id="IPR036390">
    <property type="entry name" value="WH_DNA-bd_sf"/>
</dbReference>
<evidence type="ECO:0000256" key="2">
    <source>
        <dbReference type="ARBA" id="ARBA00023015"/>
    </source>
</evidence>
<evidence type="ECO:0000256" key="1">
    <source>
        <dbReference type="ARBA" id="ARBA00009437"/>
    </source>
</evidence>
<accession>A0A3G7U7D8</accession>
<dbReference type="AlphaFoldDB" id="A0A3G7U7D8"/>
<dbReference type="GO" id="GO:0003700">
    <property type="term" value="F:DNA-binding transcription factor activity"/>
    <property type="evidence" value="ECO:0007669"/>
    <property type="project" value="InterPro"/>
</dbReference>
<dbReference type="GO" id="GO:0003677">
    <property type="term" value="F:DNA binding"/>
    <property type="evidence" value="ECO:0007669"/>
    <property type="project" value="UniProtKB-KW"/>
</dbReference>
<reference evidence="6 7" key="1">
    <citation type="submission" date="2018-03" db="EMBL/GenBank/DDBJ databases">
        <title>Diversity of phytobeneficial traits revealed by whole-genome analysis of worldwide-isolated phenazine-producing Pseudomonas spp.</title>
        <authorList>
            <person name="Biessy A."/>
            <person name="Novinscak A."/>
            <person name="Blom J."/>
            <person name="Leger G."/>
            <person name="Thomashow L.S."/>
            <person name="Cazorla F.M."/>
            <person name="Josic D."/>
            <person name="Filion M."/>
        </authorList>
    </citation>
    <scope>NUCLEOTIDE SEQUENCE [LARGE SCALE GENOMIC DNA]</scope>
    <source>
        <strain evidence="6 7">30B</strain>
    </source>
</reference>
<dbReference type="PRINTS" id="PR00039">
    <property type="entry name" value="HTHLYSR"/>
</dbReference>
<evidence type="ECO:0000256" key="4">
    <source>
        <dbReference type="ARBA" id="ARBA00023163"/>
    </source>
</evidence>
<keyword evidence="2" id="KW-0805">Transcription regulation</keyword>
<dbReference type="EMBL" id="CP027754">
    <property type="protein sequence ID" value="AZE55210.1"/>
    <property type="molecule type" value="Genomic_DNA"/>
</dbReference>
<dbReference type="Pfam" id="PF03466">
    <property type="entry name" value="LysR_substrate"/>
    <property type="match status" value="1"/>
</dbReference>
<sequence>MELRDLEIYARVADSGDFSAASRSLGITPSAVSKAVQRLEKHLRVRLFNRSSRSLTLTAEGQDFLGPANAVLTAAQEAQASVSGLPSGVLRVRSVPTFATYQLAPLMLEFQARNPEMVLEFSLSNERIASLDNRADIAIAVGELPSSNLVAKRIGSARWIMCASPLYAHTHGLPKSVEDFASHKCLDFMSRETWNAWPARFQTGSNPRRNGAMVANQGEMLAALARSGAGIARLADFHISADIEQGRLVALPTNLQDQAQEPIWVLYPQRLNLSPRIKVYVDFLEEKLSSSPWRVQL</sequence>
<dbReference type="InterPro" id="IPR005119">
    <property type="entry name" value="LysR_subst-bd"/>
</dbReference>
<evidence type="ECO:0000313" key="6">
    <source>
        <dbReference type="EMBL" id="AZE55210.1"/>
    </source>
</evidence>
<dbReference type="Proteomes" id="UP000268696">
    <property type="component" value="Chromosome"/>
</dbReference>
<dbReference type="InterPro" id="IPR036388">
    <property type="entry name" value="WH-like_DNA-bd_sf"/>
</dbReference>
<protein>
    <submittedName>
        <fullName evidence="6">Transcriptional regulator, LysR family</fullName>
    </submittedName>
</protein>
<dbReference type="PROSITE" id="PS50931">
    <property type="entry name" value="HTH_LYSR"/>
    <property type="match status" value="1"/>
</dbReference>
<keyword evidence="3" id="KW-0238">DNA-binding</keyword>
<dbReference type="SUPFAM" id="SSF53850">
    <property type="entry name" value="Periplasmic binding protein-like II"/>
    <property type="match status" value="1"/>
</dbReference>
<gene>
    <name evidence="6" type="ORF">C4K03_3055</name>
</gene>
<comment type="similarity">
    <text evidence="1">Belongs to the LysR transcriptional regulatory family.</text>
</comment>
<keyword evidence="4" id="KW-0804">Transcription</keyword>
<dbReference type="Gene3D" id="1.10.10.10">
    <property type="entry name" value="Winged helix-like DNA-binding domain superfamily/Winged helix DNA-binding domain"/>
    <property type="match status" value="1"/>
</dbReference>
<dbReference type="FunFam" id="1.10.10.10:FF:000001">
    <property type="entry name" value="LysR family transcriptional regulator"/>
    <property type="match status" value="1"/>
</dbReference>
<dbReference type="InterPro" id="IPR000847">
    <property type="entry name" value="LysR_HTH_N"/>
</dbReference>
<dbReference type="Pfam" id="PF00126">
    <property type="entry name" value="HTH_1"/>
    <property type="match status" value="1"/>
</dbReference>
<proteinExistence type="inferred from homology"/>
<dbReference type="SUPFAM" id="SSF46785">
    <property type="entry name" value="Winged helix' DNA-binding domain"/>
    <property type="match status" value="1"/>
</dbReference>
<dbReference type="InterPro" id="IPR058163">
    <property type="entry name" value="LysR-type_TF_proteobact-type"/>
</dbReference>
<evidence type="ECO:0000259" key="5">
    <source>
        <dbReference type="PROSITE" id="PS50931"/>
    </source>
</evidence>
<dbReference type="CDD" id="cd08422">
    <property type="entry name" value="PBP2_CrgA_like"/>
    <property type="match status" value="1"/>
</dbReference>
<dbReference type="Gene3D" id="3.40.190.290">
    <property type="match status" value="1"/>
</dbReference>
<organism evidence="6 7">
    <name type="scientific">Pseudomonas synxantha</name>
    <dbReference type="NCBI Taxonomy" id="47883"/>
    <lineage>
        <taxon>Bacteria</taxon>
        <taxon>Pseudomonadati</taxon>
        <taxon>Pseudomonadota</taxon>
        <taxon>Gammaproteobacteria</taxon>
        <taxon>Pseudomonadales</taxon>
        <taxon>Pseudomonadaceae</taxon>
        <taxon>Pseudomonas</taxon>
    </lineage>
</organism>
<evidence type="ECO:0000313" key="7">
    <source>
        <dbReference type="Proteomes" id="UP000268696"/>
    </source>
</evidence>
<dbReference type="PANTHER" id="PTHR30537">
    <property type="entry name" value="HTH-TYPE TRANSCRIPTIONAL REGULATOR"/>
    <property type="match status" value="1"/>
</dbReference>
<feature type="domain" description="HTH lysR-type" evidence="5">
    <location>
        <begin position="1"/>
        <end position="58"/>
    </location>
</feature>
<dbReference type="RefSeq" id="WP_124377845.1">
    <property type="nucleotide sequence ID" value="NZ_CP027754.1"/>
</dbReference>
<evidence type="ECO:0000256" key="3">
    <source>
        <dbReference type="ARBA" id="ARBA00023125"/>
    </source>
</evidence>
<name>A0A3G7U7D8_9PSED</name>